<keyword evidence="14" id="KW-1185">Reference proteome</keyword>
<evidence type="ECO:0000256" key="8">
    <source>
        <dbReference type="ARBA" id="ARBA00022989"/>
    </source>
</evidence>
<proteinExistence type="inferred from homology"/>
<evidence type="ECO:0000256" key="11">
    <source>
        <dbReference type="SAM" id="MobiDB-lite"/>
    </source>
</evidence>
<feature type="transmembrane region" description="Helical" evidence="12">
    <location>
        <begin position="1039"/>
        <end position="1060"/>
    </location>
</feature>
<dbReference type="Gene3D" id="3.40.720.10">
    <property type="entry name" value="Alkaline Phosphatase, subunit A"/>
    <property type="match status" value="1"/>
</dbReference>
<evidence type="ECO:0000256" key="7">
    <source>
        <dbReference type="ARBA" id="ARBA00022824"/>
    </source>
</evidence>
<reference evidence="13" key="1">
    <citation type="submission" date="2013-10" db="EMBL/GenBank/DDBJ databases">
        <title>Genomic analysis of the causative agents of coccidiosis in chickens.</title>
        <authorList>
            <person name="Reid A.J."/>
            <person name="Blake D."/>
            <person name="Billington K."/>
            <person name="Browne H."/>
            <person name="Dunn M."/>
            <person name="Hung S."/>
            <person name="Kawahara F."/>
            <person name="Miranda-Saavedra D."/>
            <person name="Mourier T."/>
            <person name="Nagra H."/>
            <person name="Otto T.D."/>
            <person name="Rawlings N."/>
            <person name="Sanchez A."/>
            <person name="Sanders M."/>
            <person name="Subramaniam C."/>
            <person name="Tay Y."/>
            <person name="Dear P."/>
            <person name="Doerig C."/>
            <person name="Gruber A."/>
            <person name="Parkinson J."/>
            <person name="Shirley M."/>
            <person name="Wan K.L."/>
            <person name="Berriman M."/>
            <person name="Tomley F."/>
            <person name="Pain A."/>
        </authorList>
    </citation>
    <scope>NUCLEOTIDE SEQUENCE [LARGE SCALE GENOMIC DNA]</scope>
    <source>
        <strain evidence="13">Houghton</strain>
    </source>
</reference>
<keyword evidence="9 12" id="KW-0472">Membrane</keyword>
<evidence type="ECO:0000256" key="2">
    <source>
        <dbReference type="ARBA" id="ARBA00004687"/>
    </source>
</evidence>
<feature type="transmembrane region" description="Helical" evidence="12">
    <location>
        <begin position="816"/>
        <end position="840"/>
    </location>
</feature>
<evidence type="ECO:0000256" key="6">
    <source>
        <dbReference type="ARBA" id="ARBA00022692"/>
    </source>
</evidence>
<feature type="transmembrane region" description="Helical" evidence="12">
    <location>
        <begin position="910"/>
        <end position="933"/>
    </location>
</feature>
<dbReference type="GO" id="GO:0006506">
    <property type="term" value="P:GPI anchor biosynthetic process"/>
    <property type="evidence" value="ECO:0007669"/>
    <property type="project" value="UniProtKB-UniPathway"/>
</dbReference>
<sequence length="1671" mass="183059">MLTQRREESDHTRIHVQHQSAEMNKANMREGLRLNASHRRRSLSGDELETHDDAHPPNPRADLFWRLALLIGLCLTLVSVGTLFFINGFFLSRDDLPYVSNGRELPFPPLFPHLDPAKLDLNKDEGVYYIANTPGTPRAVPALPKQGDSLTPVPIALHLKDFLDPNVDLASTKPEACLERFCQSSWVSVTPYNRVFILLVDAMRFDFLLWDPEASNVCGGDASAKCAAAPPGLRPFYRNRLPFVHDILRRTDADLKHFLCSVLGLELPSEQELGNGRPLVRSGQSSDPVEAHLNSKEVSSTPDWGGNHFTRLYVFEADPPTATTQRVTGLATGSMPSFFSVRETFSASAVTVDSIMLQLKASKRTSVALGDDTWGRLFGHLLTRMHLFPSLNIQDLHTVDDGVASSLPREFAKDDWAFLVGHTLGVDHVGHAAVLDSELMQKKLTEVNSMLKDALKMVLKQQPNSKSAASENTLFLVFGDHGMTETGSHGGGSSEEVEAGLLSFSTLPAILSPRTAQMLFPGTRLFEGRLPAYLQNHGALRDNNARRKVGLSAQSASPTPILGYGSLRVRQVGLAPTLSLLLGLPIPFNSMGRVIADLVPRIASFVKECAPAPEGESLSLHACKTNKDKPCDSALASEAVTARAIRCSDLVYLTQLHHIAAWQQHRAILSHAELSRNDAVLTDPLFAGAKAKWLRLYAALDKEIKSLPAAAHAPMNAGTLIPESRPAGLGLTLPLSSIGSETAETELISRISQLSEARVVGEEKSGRKNSERGAAAEGASGAASILPSLVPYLLASAAFSQEAWQASVRQLCTFNMTLMICGTLIGLSSLLILACAFLALHKARDGDVNDATNVFTDCGLPELAAIARWLSASACISGATWVVGWAYAGIYKGLLSDSAAAVDVFVWRQLPLVCVTGLLCSVVVPFAPVLLPVCRSIRKLVGRLRDAEAEHLMHGGKDKKGLGALLSMDLCFSRLWLRLFNRGTLLCYISVFALCIVPFSDCLVDRECSIVKYLIGTYCLSAGITVFKTPSVMREKMQIVAACAALMLCVRMSSAFDPFASPREQAGKKDWPLQADSTSASAFIMFCIFYVAGMRHLPLLSSLLRSGKLDGRQRIFEERVRFQIASFQPLRGNKEGRLCTLERAAFLLLGAVAVVWFAFSNDTKSQNPALPPAPEVSDHADMWSDLCHSAVTLLWTVILTPFKCFDAAGASCLSWITPPDPWLFKPPRWLRGAIPAQLMEGDLVKLVPLVKVSLPWFVYFFTAGLWLRLVLVLCHLKKRENKLSMQQLCRVGAEQTAAGDEMPDLADVGFALHRNRREKEMAFRLWRVEFFEYFSHYLLLIAVCPICMFAVLLGRARLVPLLLFCIKWRLLLFLSRIRIVQRPLNSPQVHKCCICSSRCPPFTTLDVNTTHTACGCEAPGDKQGQGQFLLSDFSVGLLSALLALEGFFSTGHRMKLSALPIEAGFVGLLEFHPVLSVVTTFLHTYLVYVICCPLVFMIAFLRTANLAYGGGTELNLCGSTASAVVHSTIWIAARLALGILTGITVKHLISLLSLIVLRNHLFLRPTSRNYSASVSLACASVHGDAKTRVHVLAIWTAADMGIVRPKLPKVLDIVKAKPAVPFSELIWWVNIKNCTPQDAFVPPLWFKSKGIGGLYSYGDAHDPEPVFRSLK</sequence>
<dbReference type="SUPFAM" id="SSF53649">
    <property type="entry name" value="Alkaline phosphatase-like"/>
    <property type="match status" value="1"/>
</dbReference>
<evidence type="ECO:0000313" key="13">
    <source>
        <dbReference type="EMBL" id="CDJ66725.1"/>
    </source>
</evidence>
<feature type="transmembrane region" description="Helical" evidence="12">
    <location>
        <begin position="869"/>
        <end position="890"/>
    </location>
</feature>
<dbReference type="GeneID" id="25472779"/>
<dbReference type="InterPro" id="IPR017850">
    <property type="entry name" value="Alkaline_phosphatase_core_sf"/>
</dbReference>
<dbReference type="UniPathway" id="UPA00196"/>
<feature type="transmembrane region" description="Helical" evidence="12">
    <location>
        <begin position="1485"/>
        <end position="1502"/>
    </location>
</feature>
<organism evidence="13 14">
    <name type="scientific">Eimeria necatrix</name>
    <dbReference type="NCBI Taxonomy" id="51315"/>
    <lineage>
        <taxon>Eukaryota</taxon>
        <taxon>Sar</taxon>
        <taxon>Alveolata</taxon>
        <taxon>Apicomplexa</taxon>
        <taxon>Conoidasida</taxon>
        <taxon>Coccidia</taxon>
        <taxon>Eucoccidiorida</taxon>
        <taxon>Eimeriorina</taxon>
        <taxon>Eimeriidae</taxon>
        <taxon>Eimeria</taxon>
    </lineage>
</organism>
<feature type="transmembrane region" description="Helical" evidence="12">
    <location>
        <begin position="1539"/>
        <end position="1557"/>
    </location>
</feature>
<feature type="transmembrane region" description="Helical" evidence="12">
    <location>
        <begin position="1330"/>
        <end position="1352"/>
    </location>
</feature>
<keyword evidence="7" id="KW-0256">Endoplasmic reticulum</keyword>
<evidence type="ECO:0000256" key="12">
    <source>
        <dbReference type="SAM" id="Phobius"/>
    </source>
</evidence>
<feature type="transmembrane region" description="Helical" evidence="12">
    <location>
        <begin position="1428"/>
        <end position="1448"/>
    </location>
</feature>
<dbReference type="Proteomes" id="UP000030754">
    <property type="component" value="Unassembled WGS sequence"/>
</dbReference>
<dbReference type="InterPro" id="IPR002591">
    <property type="entry name" value="Phosphodiest/P_Trfase"/>
</dbReference>
<feature type="transmembrane region" description="Helical" evidence="12">
    <location>
        <begin position="1358"/>
        <end position="1375"/>
    </location>
</feature>
<feature type="region of interest" description="Disordered" evidence="11">
    <location>
        <begin position="1"/>
        <end position="26"/>
    </location>
</feature>
<dbReference type="InterPro" id="IPR037675">
    <property type="entry name" value="PIG-O_N"/>
</dbReference>
<dbReference type="EMBL" id="HG723770">
    <property type="protein sequence ID" value="CDJ66725.1"/>
    <property type="molecule type" value="Genomic_DNA"/>
</dbReference>
<feature type="transmembrane region" description="Helical" evidence="12">
    <location>
        <begin position="1140"/>
        <end position="1159"/>
    </location>
</feature>
<keyword evidence="6 12" id="KW-0812">Transmembrane</keyword>
<dbReference type="GO" id="GO:0051377">
    <property type="term" value="F:mannose-ethanolamine phosphotransferase activity"/>
    <property type="evidence" value="ECO:0007669"/>
    <property type="project" value="InterPro"/>
</dbReference>
<dbReference type="OrthoDB" id="272139at2759"/>
<dbReference type="PANTHER" id="PTHR23071">
    <property type="entry name" value="PHOSPHATIDYLINOSITOL GLYCAN"/>
    <property type="match status" value="1"/>
</dbReference>
<evidence type="ECO:0000256" key="5">
    <source>
        <dbReference type="ARBA" id="ARBA00022679"/>
    </source>
</evidence>
<comment type="similarity">
    <text evidence="3">Belongs to the PIGG/PIGN/PIGO family. PIGO subfamily.</text>
</comment>
<comment type="pathway">
    <text evidence="2">Glycolipid biosynthesis; glycosylphosphatidylinositol-anchor biosynthesis.</text>
</comment>
<evidence type="ECO:0000313" key="14">
    <source>
        <dbReference type="Proteomes" id="UP000030754"/>
    </source>
</evidence>
<dbReference type="Pfam" id="PF01663">
    <property type="entry name" value="Phosphodiest"/>
    <property type="match status" value="1"/>
</dbReference>
<feature type="transmembrane region" description="Helical" evidence="12">
    <location>
        <begin position="1256"/>
        <end position="1276"/>
    </location>
</feature>
<evidence type="ECO:0000256" key="4">
    <source>
        <dbReference type="ARBA" id="ARBA00022502"/>
    </source>
</evidence>
<feature type="region of interest" description="Disordered" evidence="11">
    <location>
        <begin position="279"/>
        <end position="300"/>
    </location>
</feature>
<dbReference type="VEuPathDB" id="ToxoDB:ENH_00026100"/>
<dbReference type="PANTHER" id="PTHR23071:SF1">
    <property type="entry name" value="GPI ETHANOLAMINE PHOSPHATE TRANSFERASE 3"/>
    <property type="match status" value="1"/>
</dbReference>
<evidence type="ECO:0000256" key="1">
    <source>
        <dbReference type="ARBA" id="ARBA00004477"/>
    </source>
</evidence>
<feature type="transmembrane region" description="Helical" evidence="12">
    <location>
        <begin position="1080"/>
        <end position="1104"/>
    </location>
</feature>
<reference evidence="13" key="2">
    <citation type="submission" date="2013-10" db="EMBL/GenBank/DDBJ databases">
        <authorList>
            <person name="Aslett M."/>
        </authorList>
    </citation>
    <scope>NUCLEOTIDE SEQUENCE [LARGE SCALE GENOMIC DNA]</scope>
    <source>
        <strain evidence="13">Houghton</strain>
    </source>
</reference>
<gene>
    <name evidence="13" type="ORF">ENH_00026100</name>
</gene>
<feature type="transmembrane region" description="Helical" evidence="12">
    <location>
        <begin position="67"/>
        <end position="91"/>
    </location>
</feature>
<keyword evidence="8 12" id="KW-1133">Transmembrane helix</keyword>
<dbReference type="CDD" id="cd16023">
    <property type="entry name" value="GPI_EPT_3"/>
    <property type="match status" value="1"/>
</dbReference>
<evidence type="ECO:0000256" key="9">
    <source>
        <dbReference type="ARBA" id="ARBA00023136"/>
    </source>
</evidence>
<feature type="transmembrane region" description="Helical" evidence="12">
    <location>
        <begin position="1011"/>
        <end position="1027"/>
    </location>
</feature>
<dbReference type="InterPro" id="IPR039524">
    <property type="entry name" value="PIGO/GPI13"/>
</dbReference>
<evidence type="ECO:0000256" key="10">
    <source>
        <dbReference type="ARBA" id="ARBA00023180"/>
    </source>
</evidence>
<dbReference type="RefSeq" id="XP_013435192.1">
    <property type="nucleotide sequence ID" value="XM_013579738.1"/>
</dbReference>
<keyword evidence="5" id="KW-0808">Transferase</keyword>
<evidence type="ECO:0000256" key="3">
    <source>
        <dbReference type="ARBA" id="ARBA00008695"/>
    </source>
</evidence>
<name>U6MYF1_9EIME</name>
<dbReference type="GO" id="GO:0005789">
    <property type="term" value="C:endoplasmic reticulum membrane"/>
    <property type="evidence" value="ECO:0007669"/>
    <property type="project" value="UniProtKB-SubCell"/>
</dbReference>
<comment type="subcellular location">
    <subcellularLocation>
        <location evidence="1">Endoplasmic reticulum membrane</location>
        <topology evidence="1">Multi-pass membrane protein</topology>
    </subcellularLocation>
</comment>
<accession>U6MYF1</accession>
<protein>
    <submittedName>
        <fullName evidence="13">Uncharacterized protein</fullName>
    </submittedName>
</protein>
<keyword evidence="4" id="KW-0337">GPI-anchor biosynthesis</keyword>
<feature type="compositionally biased region" description="Basic and acidic residues" evidence="11">
    <location>
        <begin position="1"/>
        <end position="13"/>
    </location>
</feature>
<feature type="transmembrane region" description="Helical" evidence="12">
    <location>
        <begin position="979"/>
        <end position="999"/>
    </location>
</feature>
<keyword evidence="10" id="KW-0325">Glycoprotein</keyword>